<dbReference type="EMBL" id="BK032783">
    <property type="protein sequence ID" value="DAF60168.1"/>
    <property type="molecule type" value="Genomic_DNA"/>
</dbReference>
<reference evidence="1" key="1">
    <citation type="journal article" date="2021" name="Proc. Natl. Acad. Sci. U.S.A.">
        <title>A Catalog of Tens of Thousands of Viruses from Human Metagenomes Reveals Hidden Associations with Chronic Diseases.</title>
        <authorList>
            <person name="Tisza M.J."/>
            <person name="Buck C.B."/>
        </authorList>
    </citation>
    <scope>NUCLEOTIDE SEQUENCE</scope>
    <source>
        <strain evidence="1">Ctprd3</strain>
    </source>
</reference>
<proteinExistence type="predicted"/>
<organism evidence="1">
    <name type="scientific">Siphoviridae sp. ctprd3</name>
    <dbReference type="NCBI Taxonomy" id="2827943"/>
    <lineage>
        <taxon>Viruses</taxon>
        <taxon>Duplodnaviria</taxon>
        <taxon>Heunggongvirae</taxon>
        <taxon>Uroviricota</taxon>
        <taxon>Caudoviricetes</taxon>
    </lineage>
</organism>
<accession>A0A8S5TAL2</accession>
<evidence type="ECO:0000313" key="1">
    <source>
        <dbReference type="EMBL" id="DAF60168.1"/>
    </source>
</evidence>
<name>A0A8S5TAL2_9CAUD</name>
<sequence length="36" mass="3913">MAFATGNLIDSCKRVSTNKARCKVTNLFSSCKGFNV</sequence>
<protein>
    <submittedName>
        <fullName evidence="1">Uncharacterized protein</fullName>
    </submittedName>
</protein>